<feature type="region of interest" description="Disordered" evidence="1">
    <location>
        <begin position="174"/>
        <end position="203"/>
    </location>
</feature>
<accession>A0ABW4EJD8</accession>
<dbReference type="Proteomes" id="UP001597186">
    <property type="component" value="Unassembled WGS sequence"/>
</dbReference>
<name>A0ABW4EJD8_9RHOB</name>
<gene>
    <name evidence="2" type="ORF">ACFTOW_15250</name>
</gene>
<proteinExistence type="predicted"/>
<evidence type="ECO:0000256" key="1">
    <source>
        <dbReference type="SAM" id="MobiDB-lite"/>
    </source>
</evidence>
<dbReference type="RefSeq" id="WP_379917206.1">
    <property type="nucleotide sequence ID" value="NZ_JBHUDD010000141.1"/>
</dbReference>
<feature type="region of interest" description="Disordered" evidence="1">
    <location>
        <begin position="1"/>
        <end position="23"/>
    </location>
</feature>
<dbReference type="EMBL" id="JBHUDD010000141">
    <property type="protein sequence ID" value="MFD1510741.1"/>
    <property type="molecule type" value="Genomic_DNA"/>
</dbReference>
<evidence type="ECO:0000313" key="2">
    <source>
        <dbReference type="EMBL" id="MFD1510741.1"/>
    </source>
</evidence>
<comment type="caution">
    <text evidence="2">The sequence shown here is derived from an EMBL/GenBank/DDBJ whole genome shotgun (WGS) entry which is preliminary data.</text>
</comment>
<protein>
    <submittedName>
        <fullName evidence="2">Uncharacterized protein</fullName>
    </submittedName>
</protein>
<evidence type="ECO:0000313" key="3">
    <source>
        <dbReference type="Proteomes" id="UP001597186"/>
    </source>
</evidence>
<sequence length="203" mass="21454">MPEKIAPSPRKPRKSPNAALPKKTDPIADKLLQHLANTPALTAAGVLAGMLPDTEDPATRLAIMRTRIQVLRARTTACQLGQPVAGNITLGEVFANQARADQQLSAQVATPSDPEPEAIADAGRDPELADNPVQVRLLETYTHEGIELRKGGVFLVSANSAKDLAERGICEVLAEPETPDIGTTAADTGTADTDTPEDPENVK</sequence>
<keyword evidence="3" id="KW-1185">Reference proteome</keyword>
<feature type="region of interest" description="Disordered" evidence="1">
    <location>
        <begin position="104"/>
        <end position="128"/>
    </location>
</feature>
<reference evidence="3" key="1">
    <citation type="journal article" date="2019" name="Int. J. Syst. Evol. Microbiol.">
        <title>The Global Catalogue of Microorganisms (GCM) 10K type strain sequencing project: providing services to taxonomists for standard genome sequencing and annotation.</title>
        <authorList>
            <consortium name="The Broad Institute Genomics Platform"/>
            <consortium name="The Broad Institute Genome Sequencing Center for Infectious Disease"/>
            <person name="Wu L."/>
            <person name="Ma J."/>
        </authorList>
    </citation>
    <scope>NUCLEOTIDE SEQUENCE [LARGE SCALE GENOMIC DNA]</scope>
    <source>
        <strain evidence="3">CGMCC 1.12477</strain>
    </source>
</reference>
<feature type="compositionally biased region" description="Low complexity" evidence="1">
    <location>
        <begin position="179"/>
        <end position="193"/>
    </location>
</feature>
<organism evidence="2 3">
    <name type="scientific">Lacimonas salitolerans</name>
    <dbReference type="NCBI Taxonomy" id="1323750"/>
    <lineage>
        <taxon>Bacteria</taxon>
        <taxon>Pseudomonadati</taxon>
        <taxon>Pseudomonadota</taxon>
        <taxon>Alphaproteobacteria</taxon>
        <taxon>Rhodobacterales</taxon>
        <taxon>Paracoccaceae</taxon>
        <taxon>Lacimonas</taxon>
    </lineage>
</organism>
<feature type="compositionally biased region" description="Acidic residues" evidence="1">
    <location>
        <begin position="194"/>
        <end position="203"/>
    </location>
</feature>